<evidence type="ECO:0000313" key="2">
    <source>
        <dbReference type="EMBL" id="KQB51618.1"/>
    </source>
</evidence>
<dbReference type="STRING" id="1563157.AQS70_04805"/>
<feature type="transmembrane region" description="Helical" evidence="1">
    <location>
        <begin position="91"/>
        <end position="109"/>
    </location>
</feature>
<sequence>MKPTTATIGSPSELYTVSIPKFVLLYLMTGGGFLFYWSYRNWAFYKKTDGVSITPVMRGLFWPFFTLELFEKIQSGLDKARQPLCWHPESRALLIMLLVMLSVLLLTFFDRPLDRLFICAANIVLFICIGCLFIGAQRAINVLQSNNC</sequence>
<dbReference type="OrthoDB" id="8750132at2"/>
<keyword evidence="1" id="KW-0812">Transmembrane</keyword>
<gene>
    <name evidence="2" type="ORF">AQS70_04805</name>
</gene>
<dbReference type="RefSeq" id="WP_055104860.1">
    <property type="nucleotide sequence ID" value="NZ_LLWH01000231.1"/>
</dbReference>
<comment type="caution">
    <text evidence="2">The sequence shown here is derived from an EMBL/GenBank/DDBJ whole genome shotgun (WGS) entry which is preliminary data.</text>
</comment>
<evidence type="ECO:0000256" key="1">
    <source>
        <dbReference type="SAM" id="Phobius"/>
    </source>
</evidence>
<reference evidence="2 3" key="1">
    <citation type="submission" date="2015-10" db="EMBL/GenBank/DDBJ databases">
        <title>Pseudomonas helleri sp. nov. and Pseudomonas weihenstephanensis sp. nov., isolated from raw cows milk.</title>
        <authorList>
            <person name="Von Neubeck M."/>
            <person name="Huptas C."/>
            <person name="Wenning M."/>
            <person name="Scherer S."/>
        </authorList>
    </citation>
    <scope>NUCLEOTIDE SEQUENCE [LARGE SCALE GENOMIC DNA]</scope>
    <source>
        <strain evidence="2 3">BSTT44</strain>
    </source>
</reference>
<dbReference type="AlphaFoldDB" id="A0A0Q0SXY5"/>
<keyword evidence="1" id="KW-1133">Transmembrane helix</keyword>
<accession>A0A0Q0SXY5</accession>
<dbReference type="Proteomes" id="UP000050342">
    <property type="component" value="Unassembled WGS sequence"/>
</dbReference>
<feature type="transmembrane region" description="Helical" evidence="1">
    <location>
        <begin position="115"/>
        <end position="136"/>
    </location>
</feature>
<proteinExistence type="predicted"/>
<keyword evidence="3" id="KW-1185">Reference proteome</keyword>
<evidence type="ECO:0008006" key="4">
    <source>
        <dbReference type="Google" id="ProtNLM"/>
    </source>
</evidence>
<keyword evidence="1" id="KW-0472">Membrane</keyword>
<dbReference type="EMBL" id="LLWH01000231">
    <property type="protein sequence ID" value="KQB51618.1"/>
    <property type="molecule type" value="Genomic_DNA"/>
</dbReference>
<name>A0A0Q0SXY5_9PSED</name>
<feature type="transmembrane region" description="Helical" evidence="1">
    <location>
        <begin position="22"/>
        <end position="39"/>
    </location>
</feature>
<protein>
    <recommendedName>
        <fullName evidence="4">DUF4234 domain-containing protein</fullName>
    </recommendedName>
</protein>
<evidence type="ECO:0000313" key="3">
    <source>
        <dbReference type="Proteomes" id="UP000050342"/>
    </source>
</evidence>
<organism evidence="2 3">
    <name type="scientific">Pseudomonas endophytica</name>
    <dbReference type="NCBI Taxonomy" id="1563157"/>
    <lineage>
        <taxon>Bacteria</taxon>
        <taxon>Pseudomonadati</taxon>
        <taxon>Pseudomonadota</taxon>
        <taxon>Gammaproteobacteria</taxon>
        <taxon>Pseudomonadales</taxon>
        <taxon>Pseudomonadaceae</taxon>
        <taxon>Pseudomonas</taxon>
    </lineage>
</organism>